<feature type="domain" description="LRRK2 ARM repeat" evidence="3">
    <location>
        <begin position="269"/>
        <end position="401"/>
    </location>
</feature>
<dbReference type="Pfam" id="PF23744">
    <property type="entry name" value="ARM_LRRK2"/>
    <property type="match status" value="1"/>
</dbReference>
<accession>A0ABY7DWJ9</accession>
<evidence type="ECO:0000256" key="2">
    <source>
        <dbReference type="PROSITE-ProRule" id="PRU00259"/>
    </source>
</evidence>
<evidence type="ECO:0000313" key="4">
    <source>
        <dbReference type="EMBL" id="WAR01030.1"/>
    </source>
</evidence>
<proteinExistence type="predicted"/>
<reference evidence="4" key="1">
    <citation type="submission" date="2022-11" db="EMBL/GenBank/DDBJ databases">
        <title>Centuries of genome instability and evolution in soft-shell clam transmissible cancer (bioRxiv).</title>
        <authorList>
            <person name="Hart S.F.M."/>
            <person name="Yonemitsu M.A."/>
            <person name="Giersch R.M."/>
            <person name="Beal B.F."/>
            <person name="Arriagada G."/>
            <person name="Davis B.W."/>
            <person name="Ostrander E.A."/>
            <person name="Goff S.P."/>
            <person name="Metzger M.J."/>
        </authorList>
    </citation>
    <scope>NUCLEOTIDE SEQUENCE</scope>
    <source>
        <strain evidence="4">MELC-2E11</strain>
        <tissue evidence="4">Siphon/mantle</tissue>
    </source>
</reference>
<dbReference type="EMBL" id="CP111014">
    <property type="protein sequence ID" value="WAR01030.1"/>
    <property type="molecule type" value="Genomic_DNA"/>
</dbReference>
<dbReference type="PROSITE" id="PS50176">
    <property type="entry name" value="ARM_REPEAT"/>
    <property type="match status" value="1"/>
</dbReference>
<dbReference type="InterPro" id="IPR056597">
    <property type="entry name" value="ARM_LRRK2"/>
</dbReference>
<dbReference type="Gene3D" id="1.25.10.10">
    <property type="entry name" value="Leucine-rich Repeat Variant"/>
    <property type="match status" value="2"/>
</dbReference>
<dbReference type="InterPro" id="IPR016024">
    <property type="entry name" value="ARM-type_fold"/>
</dbReference>
<dbReference type="PANTHER" id="PTHR22895:SF0">
    <property type="entry name" value="ARMADILLO REPEAT-CONTAINING PROTEIN 6"/>
    <property type="match status" value="1"/>
</dbReference>
<feature type="repeat" description="ARM" evidence="2">
    <location>
        <begin position="288"/>
        <end position="332"/>
    </location>
</feature>
<protein>
    <submittedName>
        <fullName evidence="4">ARMC6-like protein</fullName>
    </submittedName>
</protein>
<dbReference type="Proteomes" id="UP001164746">
    <property type="component" value="Chromosome 3"/>
</dbReference>
<evidence type="ECO:0000259" key="3">
    <source>
        <dbReference type="Pfam" id="PF23744"/>
    </source>
</evidence>
<organism evidence="4 5">
    <name type="scientific">Mya arenaria</name>
    <name type="common">Soft-shell clam</name>
    <dbReference type="NCBI Taxonomy" id="6604"/>
    <lineage>
        <taxon>Eukaryota</taxon>
        <taxon>Metazoa</taxon>
        <taxon>Spiralia</taxon>
        <taxon>Lophotrochozoa</taxon>
        <taxon>Mollusca</taxon>
        <taxon>Bivalvia</taxon>
        <taxon>Autobranchia</taxon>
        <taxon>Heteroconchia</taxon>
        <taxon>Euheterodonta</taxon>
        <taxon>Imparidentia</taxon>
        <taxon>Neoheterodontei</taxon>
        <taxon>Myida</taxon>
        <taxon>Myoidea</taxon>
        <taxon>Myidae</taxon>
        <taxon>Mya</taxon>
    </lineage>
</organism>
<dbReference type="InterPro" id="IPR000225">
    <property type="entry name" value="Armadillo"/>
</dbReference>
<keyword evidence="1" id="KW-0677">Repeat</keyword>
<dbReference type="PANTHER" id="PTHR22895">
    <property type="entry name" value="ARMADILLO REPEAT-CONTAINING PROTEIN 6"/>
    <property type="match status" value="1"/>
</dbReference>
<name>A0ABY7DWJ9_MYAAR</name>
<evidence type="ECO:0000256" key="1">
    <source>
        <dbReference type="ARBA" id="ARBA00022737"/>
    </source>
</evidence>
<dbReference type="SMART" id="SM00185">
    <property type="entry name" value="ARM"/>
    <property type="match status" value="4"/>
</dbReference>
<evidence type="ECO:0000313" key="5">
    <source>
        <dbReference type="Proteomes" id="UP001164746"/>
    </source>
</evidence>
<dbReference type="InterPro" id="IPR011989">
    <property type="entry name" value="ARM-like"/>
</dbReference>
<dbReference type="SUPFAM" id="SSF48371">
    <property type="entry name" value="ARM repeat"/>
    <property type="match status" value="1"/>
</dbReference>
<sequence>MAKQVSQETFDDVVKENIQEFEMTIEEAINDTVQQFESQGVNLAMIIRDPSLYSADGEKLFHPVIAALNALSLDGEISDTDHKDLELVQNECDIDLTHRCFVGKNDAYSILLKKLKKYNGVHKDLMLKTMKALCSLCNGQPDLLNEEGAEEFMAILKDENNDESVTQLIVTLIRMNCIKHEMNRRMFVKKDLIKELVRVLILYKSSPATVKEVAFGLRVLTQDDDLRVPFGSAHENAKQIVIEGDALRQLIDICKGSNQTFFYHAELFSTLSKLVVRDEFCQEVRDLGGLDLILKSFQTNLTHKGIARQALTVLKALAGNDDIKIAIVKAGGVQLVLAAMTQHQGNAQICAAGCLAIATFLLRQPDNCSIVVENNGHHVILQAMKVHPTDATVQKQACMAIRNVVARTRDLCGLFVELGAEELIGRARQLPGCEDEGKAALRDLGCQVDLKERWTGEKGSLSQTAY</sequence>
<keyword evidence="5" id="KW-1185">Reference proteome</keyword>
<gene>
    <name evidence="4" type="ORF">MAR_025402</name>
</gene>